<keyword evidence="6" id="KW-0534">Nitrate assimilation</keyword>
<dbReference type="PROSITE" id="PS50850">
    <property type="entry name" value="MFS"/>
    <property type="match status" value="1"/>
</dbReference>
<organism evidence="12 13">
    <name type="scientific">Aquibacillus rhizosphaerae</name>
    <dbReference type="NCBI Taxonomy" id="3051431"/>
    <lineage>
        <taxon>Bacteria</taxon>
        <taxon>Bacillati</taxon>
        <taxon>Bacillota</taxon>
        <taxon>Bacilli</taxon>
        <taxon>Bacillales</taxon>
        <taxon>Bacillaceae</taxon>
        <taxon>Aquibacillus</taxon>
    </lineage>
</organism>
<feature type="domain" description="PAC" evidence="10">
    <location>
        <begin position="451"/>
        <end position="505"/>
    </location>
</feature>
<proteinExistence type="inferred from homology"/>
<keyword evidence="3" id="KW-0813">Transport</keyword>
<evidence type="ECO:0000256" key="3">
    <source>
        <dbReference type="ARBA" id="ARBA00022448"/>
    </source>
</evidence>
<comment type="subcellular location">
    <subcellularLocation>
        <location evidence="1">Cell membrane</location>
        <topology evidence="1">Multi-pass membrane protein</topology>
    </subcellularLocation>
</comment>
<keyword evidence="4 8" id="KW-0812">Transmembrane</keyword>
<dbReference type="PROSITE" id="PS50113">
    <property type="entry name" value="PAC"/>
    <property type="match status" value="1"/>
</dbReference>
<dbReference type="InterPro" id="IPR011701">
    <property type="entry name" value="MFS"/>
</dbReference>
<comment type="caution">
    <text evidence="12">The sequence shown here is derived from an EMBL/GenBank/DDBJ whole genome shotgun (WGS) entry which is preliminary data.</text>
</comment>
<dbReference type="Pfam" id="PF07690">
    <property type="entry name" value="MFS_1"/>
    <property type="match status" value="1"/>
</dbReference>
<dbReference type="SMART" id="SM00091">
    <property type="entry name" value="PAS"/>
    <property type="match status" value="1"/>
</dbReference>
<evidence type="ECO:0000259" key="10">
    <source>
        <dbReference type="PROSITE" id="PS50113"/>
    </source>
</evidence>
<gene>
    <name evidence="12" type="ORF">QQS35_15875</name>
</gene>
<feature type="transmembrane region" description="Helical" evidence="8">
    <location>
        <begin position="12"/>
        <end position="32"/>
    </location>
</feature>
<feature type="transmembrane region" description="Helical" evidence="8">
    <location>
        <begin position="44"/>
        <end position="64"/>
    </location>
</feature>
<feature type="transmembrane region" description="Helical" evidence="8">
    <location>
        <begin position="202"/>
        <end position="223"/>
    </location>
</feature>
<dbReference type="InterPro" id="IPR035965">
    <property type="entry name" value="PAS-like_dom_sf"/>
</dbReference>
<dbReference type="Gene3D" id="1.20.1250.20">
    <property type="entry name" value="MFS general substrate transporter like domains"/>
    <property type="match status" value="2"/>
</dbReference>
<dbReference type="Gene3D" id="3.30.450.20">
    <property type="entry name" value="PAS domain"/>
    <property type="match status" value="1"/>
</dbReference>
<feature type="domain" description="Major facilitator superfamily (MFS) profile" evidence="11">
    <location>
        <begin position="5"/>
        <end position="380"/>
    </location>
</feature>
<keyword evidence="7 8" id="KW-0472">Membrane</keyword>
<comment type="similarity">
    <text evidence="2">Belongs to the major facilitator superfamily. Nitrate/nitrite porter (TC 2.A.1.8) family.</text>
</comment>
<dbReference type="RefSeq" id="WP_285933205.1">
    <property type="nucleotide sequence ID" value="NZ_JASTZU010000050.1"/>
</dbReference>
<dbReference type="InterPro" id="IPR020846">
    <property type="entry name" value="MFS_dom"/>
</dbReference>
<feature type="transmembrane region" description="Helical" evidence="8">
    <location>
        <begin position="96"/>
        <end position="117"/>
    </location>
</feature>
<keyword evidence="5 8" id="KW-1133">Transmembrane helix</keyword>
<evidence type="ECO:0000313" key="13">
    <source>
        <dbReference type="Proteomes" id="UP001235343"/>
    </source>
</evidence>
<reference evidence="12 13" key="1">
    <citation type="submission" date="2023-06" db="EMBL/GenBank/DDBJ databases">
        <title>Aquibacillus rhizosphaerae LR5S19.</title>
        <authorList>
            <person name="Sun J.-Q."/>
        </authorList>
    </citation>
    <scope>NUCLEOTIDE SEQUENCE [LARGE SCALE GENOMIC DNA]</scope>
    <source>
        <strain evidence="12 13">LR5S19</strain>
    </source>
</reference>
<dbReference type="PROSITE" id="PS50112">
    <property type="entry name" value="PAS"/>
    <property type="match status" value="1"/>
</dbReference>
<feature type="transmembrane region" description="Helical" evidence="8">
    <location>
        <begin position="291"/>
        <end position="311"/>
    </location>
</feature>
<dbReference type="InterPro" id="IPR000700">
    <property type="entry name" value="PAS-assoc_C"/>
</dbReference>
<keyword evidence="13" id="KW-1185">Reference proteome</keyword>
<evidence type="ECO:0000259" key="11">
    <source>
        <dbReference type="PROSITE" id="PS50850"/>
    </source>
</evidence>
<feature type="transmembrane region" description="Helical" evidence="8">
    <location>
        <begin position="243"/>
        <end position="260"/>
    </location>
</feature>
<dbReference type="SUPFAM" id="SSF103473">
    <property type="entry name" value="MFS general substrate transporter"/>
    <property type="match status" value="1"/>
</dbReference>
<feature type="transmembrane region" description="Helical" evidence="8">
    <location>
        <begin position="160"/>
        <end position="177"/>
    </location>
</feature>
<feature type="transmembrane region" description="Helical" evidence="8">
    <location>
        <begin position="354"/>
        <end position="377"/>
    </location>
</feature>
<evidence type="ECO:0000256" key="1">
    <source>
        <dbReference type="ARBA" id="ARBA00004651"/>
    </source>
</evidence>
<feature type="transmembrane region" description="Helical" evidence="8">
    <location>
        <begin position="323"/>
        <end position="348"/>
    </location>
</feature>
<dbReference type="NCBIfam" id="TIGR00229">
    <property type="entry name" value="sensory_box"/>
    <property type="match status" value="1"/>
</dbReference>
<accession>A0ABT7L7V3</accession>
<evidence type="ECO:0000256" key="5">
    <source>
        <dbReference type="ARBA" id="ARBA00022989"/>
    </source>
</evidence>
<dbReference type="InterPro" id="IPR044772">
    <property type="entry name" value="NO3_transporter"/>
</dbReference>
<feature type="domain" description="PAS" evidence="9">
    <location>
        <begin position="386"/>
        <end position="426"/>
    </location>
</feature>
<evidence type="ECO:0000256" key="8">
    <source>
        <dbReference type="SAM" id="Phobius"/>
    </source>
</evidence>
<evidence type="ECO:0000313" key="12">
    <source>
        <dbReference type="EMBL" id="MDL4841918.1"/>
    </source>
</evidence>
<name>A0ABT7L7V3_9BACI</name>
<dbReference type="CDD" id="cd17341">
    <property type="entry name" value="MFS_NRT2_like"/>
    <property type="match status" value="1"/>
</dbReference>
<dbReference type="PANTHER" id="PTHR23515">
    <property type="entry name" value="HIGH-AFFINITY NITRATE TRANSPORTER 2.3"/>
    <property type="match status" value="1"/>
</dbReference>
<dbReference type="InterPro" id="IPR000014">
    <property type="entry name" value="PAS"/>
</dbReference>
<dbReference type="EMBL" id="JASTZU010000050">
    <property type="protein sequence ID" value="MDL4841918.1"/>
    <property type="molecule type" value="Genomic_DNA"/>
</dbReference>
<protein>
    <submittedName>
        <fullName evidence="12">MFS transporter</fullName>
    </submittedName>
</protein>
<feature type="transmembrane region" description="Helical" evidence="8">
    <location>
        <begin position="267"/>
        <end position="285"/>
    </location>
</feature>
<evidence type="ECO:0000256" key="7">
    <source>
        <dbReference type="ARBA" id="ARBA00023136"/>
    </source>
</evidence>
<dbReference type="Pfam" id="PF13426">
    <property type="entry name" value="PAS_9"/>
    <property type="match status" value="1"/>
</dbReference>
<evidence type="ECO:0000256" key="4">
    <source>
        <dbReference type="ARBA" id="ARBA00022692"/>
    </source>
</evidence>
<dbReference type="CDD" id="cd00130">
    <property type="entry name" value="PAS"/>
    <property type="match status" value="1"/>
</dbReference>
<dbReference type="Proteomes" id="UP001235343">
    <property type="component" value="Unassembled WGS sequence"/>
</dbReference>
<dbReference type="SUPFAM" id="SSF55785">
    <property type="entry name" value="PYP-like sensor domain (PAS domain)"/>
    <property type="match status" value="1"/>
</dbReference>
<evidence type="ECO:0000256" key="2">
    <source>
        <dbReference type="ARBA" id="ARBA00008432"/>
    </source>
</evidence>
<evidence type="ECO:0000259" key="9">
    <source>
        <dbReference type="PROSITE" id="PS50112"/>
    </source>
</evidence>
<dbReference type="InterPro" id="IPR036259">
    <property type="entry name" value="MFS_trans_sf"/>
</dbReference>
<evidence type="ECO:0000256" key="6">
    <source>
        <dbReference type="ARBA" id="ARBA00023063"/>
    </source>
</evidence>
<sequence>MNKKMQLPLQTMNLIVGFMVWVLLSSLLSFIIEDIQITPQQAAWVTAIPVILGSILRIPMGYLTNLIGARLIFIISFILLIPPVYYISIANSFIDLVIGGLFIGIGGAIFSVGVTSLPKYYSKDRHGFVNGIYGAGNIGTAITAFSAPVVAANFGWSTTVQFYMVLLGIFIVANIIFGDKQEVKVKTPLIQQIKSVYKNEKLWIFCLFYFITFGSFVAFTVYLPNFLVNNFDLDKVDAGMRTAGFIAVATFLRPLGGWLADKFNSLILLMYVFAGFTVSAVLLSFAPSINLYAVGCISIAISAGIGNGVIFKLMPQYFNKQAGIANGIVAAMGGLGGFFPPLILTTLYDLTGHYAIGFMALSQVALASLIIVIWMYYQEKLTISAKVIKTSPLGMMVTNKNGKIITVNPAFTKLTGYSPEEMVGENPNKLSSGKQTKKFYEEMWKDIQQYGYWQGKIWNKRKDGNDYLEWLTINAIQDDSGEIIQYAGIFSDITDSDFSKTDLKPQSI</sequence>
<feature type="transmembrane region" description="Helical" evidence="8">
    <location>
        <begin position="129"/>
        <end position="154"/>
    </location>
</feature>
<feature type="transmembrane region" description="Helical" evidence="8">
    <location>
        <begin position="71"/>
        <end position="90"/>
    </location>
</feature>